<sequence length="158" mass="17376">MKSYLKSSSGAMPDMNARTKHGENVRSLARQQGNMAVVNIIDQQAFHNLPNYMLRSEPGLLPDDSDVVDEKVHDWLQGKNLIPKTGIRDGPEAFEKLMSSHQKDGKPMNIPTVVPEKQGRIGVHFVGSPCCLSNTPGTPEGTVGSFEDHFFINCGRNS</sequence>
<dbReference type="OrthoDB" id="539213at2759"/>
<evidence type="ECO:0000313" key="2">
    <source>
        <dbReference type="EMBL" id="KAJ7371176.1"/>
    </source>
</evidence>
<accession>A0A9W9YXB2</accession>
<proteinExistence type="predicted"/>
<protein>
    <submittedName>
        <fullName evidence="2">Uncharacterized protein</fullName>
    </submittedName>
</protein>
<keyword evidence="3" id="KW-1185">Reference proteome</keyword>
<dbReference type="Proteomes" id="UP001163046">
    <property type="component" value="Unassembled WGS sequence"/>
</dbReference>
<reference evidence="2" key="1">
    <citation type="submission" date="2023-01" db="EMBL/GenBank/DDBJ databases">
        <title>Genome assembly of the deep-sea coral Lophelia pertusa.</title>
        <authorList>
            <person name="Herrera S."/>
            <person name="Cordes E."/>
        </authorList>
    </citation>
    <scope>NUCLEOTIDE SEQUENCE</scope>
    <source>
        <strain evidence="2">USNM1676648</strain>
        <tissue evidence="2">Polyp</tissue>
    </source>
</reference>
<name>A0A9W9YXB2_9CNID</name>
<gene>
    <name evidence="2" type="ORF">OS493_027865</name>
</gene>
<dbReference type="AlphaFoldDB" id="A0A9W9YXB2"/>
<evidence type="ECO:0000313" key="3">
    <source>
        <dbReference type="Proteomes" id="UP001163046"/>
    </source>
</evidence>
<organism evidence="2 3">
    <name type="scientific">Desmophyllum pertusum</name>
    <dbReference type="NCBI Taxonomy" id="174260"/>
    <lineage>
        <taxon>Eukaryota</taxon>
        <taxon>Metazoa</taxon>
        <taxon>Cnidaria</taxon>
        <taxon>Anthozoa</taxon>
        <taxon>Hexacorallia</taxon>
        <taxon>Scleractinia</taxon>
        <taxon>Caryophylliina</taxon>
        <taxon>Caryophylliidae</taxon>
        <taxon>Desmophyllum</taxon>
    </lineage>
</organism>
<dbReference type="EMBL" id="MU826851">
    <property type="protein sequence ID" value="KAJ7371176.1"/>
    <property type="molecule type" value="Genomic_DNA"/>
</dbReference>
<comment type="caution">
    <text evidence="2">The sequence shown here is derived from an EMBL/GenBank/DDBJ whole genome shotgun (WGS) entry which is preliminary data.</text>
</comment>
<evidence type="ECO:0000256" key="1">
    <source>
        <dbReference type="SAM" id="MobiDB-lite"/>
    </source>
</evidence>
<feature type="region of interest" description="Disordered" evidence="1">
    <location>
        <begin position="1"/>
        <end position="21"/>
    </location>
</feature>
<feature type="compositionally biased region" description="Polar residues" evidence="1">
    <location>
        <begin position="1"/>
        <end position="10"/>
    </location>
</feature>